<sequence length="368" mass="37549">MKTIITIDVSQVTLRHRMVTMRKYLAIDAGGTSTRAVLLNSSGHCLGYGTAGGGNPVSRGVTAALESLTQASMQALGGAPANISGVLLAMAGASMEPPMDLFHERFVELGLCGSVMIESDLLGAFYSGTYQDDGCALIAGTGAVSARIEGAELVAVADGTGWLLGDNGSGFWLGREVARAVAAELDGRGPRTALTGLVLTELGIELNVAQRSQGRLRAQQQLIVKTYELSPIELSRFAPLVFALPQDAVAGEIAHRAASHLAKTLLAVASSASATGPASADAGGIARTPGEVCAQPLVFGGSVLTKGRTVAAEVLKQLAAAQPGTAASASMVEDGVVGSAVLVLKRNGIEVDAVVFTRIQDSLAALRG</sequence>
<proteinExistence type="predicted"/>
<keyword evidence="3" id="KW-1185">Reference proteome</keyword>
<dbReference type="InterPro" id="IPR002731">
    <property type="entry name" value="ATPase_BadF"/>
</dbReference>
<accession>A0A2V3DU88</accession>
<dbReference type="SUPFAM" id="SSF53067">
    <property type="entry name" value="Actin-like ATPase domain"/>
    <property type="match status" value="2"/>
</dbReference>
<dbReference type="InterPro" id="IPR043129">
    <property type="entry name" value="ATPase_NBD"/>
</dbReference>
<evidence type="ECO:0000313" key="2">
    <source>
        <dbReference type="EMBL" id="PXA66995.1"/>
    </source>
</evidence>
<comment type="caution">
    <text evidence="2">The sequence shown here is derived from an EMBL/GenBank/DDBJ whole genome shotgun (WGS) entry which is preliminary data.</text>
</comment>
<evidence type="ECO:0000259" key="1">
    <source>
        <dbReference type="Pfam" id="PF01869"/>
    </source>
</evidence>
<reference evidence="2 3" key="1">
    <citation type="submission" date="2018-05" db="EMBL/GenBank/DDBJ databases">
        <title>Genetic diversity of glacier-inhabiting Cryobacterium bacteria in China and description of Cryobacterium mengkeensis sp. nov. and Arthrobacter glacialis sp. nov.</title>
        <authorList>
            <person name="Liu Q."/>
            <person name="Xin Y.-H."/>
        </authorList>
    </citation>
    <scope>NUCLEOTIDE SEQUENCE [LARGE SCALE GENOMIC DNA]</scope>
    <source>
        <strain evidence="2 3">GP3</strain>
    </source>
</reference>
<dbReference type="InterPro" id="IPR052519">
    <property type="entry name" value="Euk-type_GlcNAc_Kinase"/>
</dbReference>
<dbReference type="PANTHER" id="PTHR43190">
    <property type="entry name" value="N-ACETYL-D-GLUCOSAMINE KINASE"/>
    <property type="match status" value="1"/>
</dbReference>
<evidence type="ECO:0000313" key="3">
    <source>
        <dbReference type="Proteomes" id="UP000246303"/>
    </source>
</evidence>
<dbReference type="PANTHER" id="PTHR43190:SF3">
    <property type="entry name" value="N-ACETYL-D-GLUCOSAMINE KINASE"/>
    <property type="match status" value="1"/>
</dbReference>
<dbReference type="AlphaFoldDB" id="A0A2V3DU88"/>
<dbReference type="OrthoDB" id="8701357at2"/>
<protein>
    <recommendedName>
        <fullName evidence="1">ATPase BadF/BadG/BcrA/BcrD type domain-containing protein</fullName>
    </recommendedName>
</protein>
<organism evidence="2 3">
    <name type="scientific">Arthrobacter psychrochitiniphilus</name>
    <dbReference type="NCBI Taxonomy" id="291045"/>
    <lineage>
        <taxon>Bacteria</taxon>
        <taxon>Bacillati</taxon>
        <taxon>Actinomycetota</taxon>
        <taxon>Actinomycetes</taxon>
        <taxon>Micrococcales</taxon>
        <taxon>Micrococcaceae</taxon>
        <taxon>Arthrobacter</taxon>
    </lineage>
</organism>
<feature type="domain" description="ATPase BadF/BadG/BcrA/BcrD type" evidence="1">
    <location>
        <begin position="27"/>
        <end position="288"/>
    </location>
</feature>
<dbReference type="Proteomes" id="UP000246303">
    <property type="component" value="Unassembled WGS sequence"/>
</dbReference>
<dbReference type="Gene3D" id="3.30.420.40">
    <property type="match status" value="2"/>
</dbReference>
<dbReference type="Pfam" id="PF01869">
    <property type="entry name" value="BcrAD_BadFG"/>
    <property type="match status" value="1"/>
</dbReference>
<name>A0A2V3DU88_9MICC</name>
<gene>
    <name evidence="2" type="ORF">CVS29_05490</name>
</gene>
<dbReference type="EMBL" id="QHLZ01000002">
    <property type="protein sequence ID" value="PXA66995.1"/>
    <property type="molecule type" value="Genomic_DNA"/>
</dbReference>